<evidence type="ECO:0000259" key="12">
    <source>
        <dbReference type="PROSITE" id="PS51352"/>
    </source>
</evidence>
<dbReference type="GO" id="GO:0034599">
    <property type="term" value="P:cellular response to oxidative stress"/>
    <property type="evidence" value="ECO:0007669"/>
    <property type="project" value="InterPro"/>
</dbReference>
<dbReference type="PANTHER" id="PTHR10430:SF16">
    <property type="entry name" value="PEROXIREDOXIN-5, MITOCHONDRIAL"/>
    <property type="match status" value="1"/>
</dbReference>
<evidence type="ECO:0000313" key="13">
    <source>
        <dbReference type="EMBL" id="GEM07913.1"/>
    </source>
</evidence>
<evidence type="ECO:0000256" key="6">
    <source>
        <dbReference type="ARBA" id="ARBA00063543"/>
    </source>
</evidence>
<evidence type="ECO:0000313" key="14">
    <source>
        <dbReference type="Proteomes" id="UP000321518"/>
    </source>
</evidence>
<dbReference type="CDD" id="cd03013">
    <property type="entry name" value="PRX5_like"/>
    <property type="match status" value="1"/>
</dbReference>
<dbReference type="PROSITE" id="PS51352">
    <property type="entry name" value="THIOREDOXIN_2"/>
    <property type="match status" value="1"/>
</dbReference>
<organism evidence="13 14">
    <name type="scientific">Rhodotorula toruloides</name>
    <name type="common">Yeast</name>
    <name type="synonym">Rhodosporidium toruloides</name>
    <dbReference type="NCBI Taxonomy" id="5286"/>
    <lineage>
        <taxon>Eukaryota</taxon>
        <taxon>Fungi</taxon>
        <taxon>Dikarya</taxon>
        <taxon>Basidiomycota</taxon>
        <taxon>Pucciniomycotina</taxon>
        <taxon>Microbotryomycetes</taxon>
        <taxon>Sporidiobolales</taxon>
        <taxon>Sporidiobolaceae</taxon>
        <taxon>Rhodotorula</taxon>
    </lineage>
</organism>
<dbReference type="FunFam" id="3.40.30.10:FF:000020">
    <property type="entry name" value="Peroxiredoxin"/>
    <property type="match status" value="1"/>
</dbReference>
<dbReference type="GO" id="GO:0005777">
    <property type="term" value="C:peroxisome"/>
    <property type="evidence" value="ECO:0007669"/>
    <property type="project" value="TreeGrafter"/>
</dbReference>
<evidence type="ECO:0000256" key="10">
    <source>
        <dbReference type="PIRSR" id="PIRSR637944-1"/>
    </source>
</evidence>
<dbReference type="GO" id="GO:0005739">
    <property type="term" value="C:mitochondrion"/>
    <property type="evidence" value="ECO:0007669"/>
    <property type="project" value="TreeGrafter"/>
</dbReference>
<gene>
    <name evidence="13" type="ORF">Rt10032_c04g1930</name>
</gene>
<accession>A0A511KC12</accession>
<evidence type="ECO:0000256" key="7">
    <source>
        <dbReference type="ARBA" id="ARBA00074156"/>
    </source>
</evidence>
<feature type="active site" description="Cysteine sulfenic acid (-SOH) intermediate" evidence="10">
    <location>
        <position position="421"/>
    </location>
</feature>
<dbReference type="InterPro" id="IPR013740">
    <property type="entry name" value="Redoxin"/>
</dbReference>
<proteinExistence type="inferred from homology"/>
<keyword evidence="3" id="KW-0049">Antioxidant</keyword>
<comment type="similarity">
    <text evidence="1">Belongs to the peroxiredoxin family. Prx5 subfamily.</text>
</comment>
<evidence type="ECO:0000256" key="3">
    <source>
        <dbReference type="ARBA" id="ARBA00022862"/>
    </source>
</evidence>
<keyword evidence="5" id="KW-0676">Redox-active center</keyword>
<evidence type="ECO:0000256" key="1">
    <source>
        <dbReference type="ARBA" id="ARBA00010505"/>
    </source>
</evidence>
<dbReference type="Pfam" id="PF08534">
    <property type="entry name" value="Redoxin"/>
    <property type="match status" value="1"/>
</dbReference>
<protein>
    <recommendedName>
        <fullName evidence="7">Putative peroxiredoxin</fullName>
    </recommendedName>
    <alternativeName>
        <fullName evidence="8">Thioredoxin reductase</fullName>
    </alternativeName>
    <alternativeName>
        <fullName evidence="9">Thioredoxin-dependent peroxiredoxin</fullName>
    </alternativeName>
</protein>
<dbReference type="InterPro" id="IPR037944">
    <property type="entry name" value="PRX5-like"/>
</dbReference>
<comment type="caution">
    <text evidence="13">The sequence shown here is derived from an EMBL/GenBank/DDBJ whole genome shotgun (WGS) entry which is preliminary data.</text>
</comment>
<dbReference type="GO" id="GO:0008379">
    <property type="term" value="F:thioredoxin peroxidase activity"/>
    <property type="evidence" value="ECO:0007669"/>
    <property type="project" value="InterPro"/>
</dbReference>
<dbReference type="GO" id="GO:0045454">
    <property type="term" value="P:cell redox homeostasis"/>
    <property type="evidence" value="ECO:0007669"/>
    <property type="project" value="TreeGrafter"/>
</dbReference>
<evidence type="ECO:0000256" key="5">
    <source>
        <dbReference type="ARBA" id="ARBA00023284"/>
    </source>
</evidence>
<sequence>MHLSTAGSTIASSISDVDSASNEAKVKMANLIDLPTLTRMLESSGKRFGENELRRLVWVWQGAGGLARGDGAEEAGGSPKGRNTVVLGRDGEDEVGGMGFVVSRARIASTSSSAGPRVSQTYGLGIYVSLRTNPQLPKLELVSPSSGERRSTVAPPSPSSVGKGRDGMSIVALWTQGKEQRRKEVERRLRRWAERQVKTEEVDEDEPDSIRFASTPNSVPLAALPLLTPAVPAIPSTTTASPKKPSAASIAAPSQMRLPVVSPANFVDTLLTGKPVKAKGGSVAERDRARWERIQAKQAAHLKSAYHASFSALSTGESSPTKRSLKRHAGLIDGPDAADSISAPITPHDVHKRNAMMTYILAMTIEVGQTIPDAELGYVPYTAELEDPSVCGLPSKIHTHKDWKGKKVVIFGIPGSFTKTCSENHLPPYVTSYDQFKAKGVDAIYCIATNDMFVQSAFGRVHKTGDKVVCISDPSMSFLRPAGLTQDLSHVGFGERAKRFALIVEDLKVTYVGEETGPGVGPSGAEAVLAKL</sequence>
<evidence type="ECO:0000256" key="9">
    <source>
        <dbReference type="ARBA" id="ARBA00079296"/>
    </source>
</evidence>
<evidence type="ECO:0000256" key="4">
    <source>
        <dbReference type="ARBA" id="ARBA00023002"/>
    </source>
</evidence>
<evidence type="ECO:0000256" key="2">
    <source>
        <dbReference type="ARBA" id="ARBA00022559"/>
    </source>
</evidence>
<feature type="domain" description="Thioredoxin" evidence="12">
    <location>
        <begin position="365"/>
        <end position="532"/>
    </location>
</feature>
<keyword evidence="4" id="KW-0560">Oxidoreductase</keyword>
<dbReference type="AlphaFoldDB" id="A0A511KC12"/>
<dbReference type="SUPFAM" id="SSF52833">
    <property type="entry name" value="Thioredoxin-like"/>
    <property type="match status" value="1"/>
</dbReference>
<feature type="region of interest" description="Disordered" evidence="11">
    <location>
        <begin position="139"/>
        <end position="165"/>
    </location>
</feature>
<dbReference type="Proteomes" id="UP000321518">
    <property type="component" value="Unassembled WGS sequence"/>
</dbReference>
<dbReference type="InterPro" id="IPR013766">
    <property type="entry name" value="Thioredoxin_domain"/>
</dbReference>
<dbReference type="OrthoDB" id="195498at2759"/>
<dbReference type="EMBL" id="BJWK01000004">
    <property type="protein sequence ID" value="GEM07913.1"/>
    <property type="molecule type" value="Genomic_DNA"/>
</dbReference>
<comment type="subunit">
    <text evidence="6">Homodimer; disulfide-linked, upon oxidation.</text>
</comment>
<dbReference type="Gene3D" id="3.40.30.10">
    <property type="entry name" value="Glutaredoxin"/>
    <property type="match status" value="1"/>
</dbReference>
<reference evidence="13 14" key="1">
    <citation type="submission" date="2019-07" db="EMBL/GenBank/DDBJ databases">
        <title>Rhodotorula toruloides NBRC10032 genome sequencing.</title>
        <authorList>
            <person name="Shida Y."/>
            <person name="Takaku H."/>
            <person name="Ogasawara W."/>
            <person name="Mori K."/>
        </authorList>
    </citation>
    <scope>NUCLEOTIDE SEQUENCE [LARGE SCALE GENOMIC DNA]</scope>
    <source>
        <strain evidence="13 14">NBRC10032</strain>
    </source>
</reference>
<dbReference type="GO" id="GO:0042744">
    <property type="term" value="P:hydrogen peroxide catabolic process"/>
    <property type="evidence" value="ECO:0007669"/>
    <property type="project" value="TreeGrafter"/>
</dbReference>
<keyword evidence="2" id="KW-0575">Peroxidase</keyword>
<name>A0A511KC12_RHOTO</name>
<evidence type="ECO:0000256" key="8">
    <source>
        <dbReference type="ARBA" id="ARBA00076301"/>
    </source>
</evidence>
<evidence type="ECO:0000256" key="11">
    <source>
        <dbReference type="SAM" id="MobiDB-lite"/>
    </source>
</evidence>
<dbReference type="InterPro" id="IPR036249">
    <property type="entry name" value="Thioredoxin-like_sf"/>
</dbReference>
<dbReference type="PANTHER" id="PTHR10430">
    <property type="entry name" value="PEROXIREDOXIN"/>
    <property type="match status" value="1"/>
</dbReference>